<accession>A0AC34FDM5</accession>
<evidence type="ECO:0000313" key="2">
    <source>
        <dbReference type="WBParaSite" id="ES5_v2.g15397.t1"/>
    </source>
</evidence>
<sequence>MAVVFSIFLRRQMNCSTFLVCFRLPAPSLRPHKDANGTTTHTAKKSPFNVFLRPTSPTFLFIQILSPKEQLLFKKQQIQTNDSQLSSESIHSNIYKYTATNFF</sequence>
<dbReference type="Proteomes" id="UP000887579">
    <property type="component" value="Unplaced"/>
</dbReference>
<organism evidence="1 2">
    <name type="scientific">Panagrolaimus sp. ES5</name>
    <dbReference type="NCBI Taxonomy" id="591445"/>
    <lineage>
        <taxon>Eukaryota</taxon>
        <taxon>Metazoa</taxon>
        <taxon>Ecdysozoa</taxon>
        <taxon>Nematoda</taxon>
        <taxon>Chromadorea</taxon>
        <taxon>Rhabditida</taxon>
        <taxon>Tylenchina</taxon>
        <taxon>Panagrolaimomorpha</taxon>
        <taxon>Panagrolaimoidea</taxon>
        <taxon>Panagrolaimidae</taxon>
        <taxon>Panagrolaimus</taxon>
    </lineage>
</organism>
<reference evidence="2" key="1">
    <citation type="submission" date="2022-11" db="UniProtKB">
        <authorList>
            <consortium name="WormBaseParasite"/>
        </authorList>
    </citation>
    <scope>IDENTIFICATION</scope>
</reference>
<proteinExistence type="predicted"/>
<protein>
    <submittedName>
        <fullName evidence="2">Secreted protein</fullName>
    </submittedName>
</protein>
<dbReference type="WBParaSite" id="ES5_v2.g15397.t1">
    <property type="protein sequence ID" value="ES5_v2.g15397.t1"/>
    <property type="gene ID" value="ES5_v2.g15397"/>
</dbReference>
<evidence type="ECO:0000313" key="1">
    <source>
        <dbReference type="Proteomes" id="UP000887579"/>
    </source>
</evidence>
<name>A0AC34FDM5_9BILA</name>